<name>A0A7R7XY49_9EURO</name>
<dbReference type="GeneID" id="64979671"/>
<dbReference type="KEGG" id="apuu:APUU_71244S"/>
<sequence>MVVLYVYAIQHTGPSEALSPYLEAATRCKNQMSNAAEPDSLASRYCLVLEELRVEAVGRSTQPVTDNNISTTSGTVEVLGGSAPMNDNGGSPVLMPAFDNQEGALDFYASPQSSGIDITGWMEFESMFFPTAAGFGPDTHL</sequence>
<protein>
    <submittedName>
        <fullName evidence="1">Uncharacterized protein</fullName>
    </submittedName>
</protein>
<accession>A0A7R7XY49</accession>
<dbReference type="Proteomes" id="UP000654913">
    <property type="component" value="Chromosome 7"/>
</dbReference>
<gene>
    <name evidence="1" type="ORF">APUU_71244S</name>
</gene>
<keyword evidence="2" id="KW-1185">Reference proteome</keyword>
<proteinExistence type="predicted"/>
<evidence type="ECO:0000313" key="2">
    <source>
        <dbReference type="Proteomes" id="UP000654913"/>
    </source>
</evidence>
<dbReference type="AlphaFoldDB" id="A0A7R7XY49"/>
<evidence type="ECO:0000313" key="1">
    <source>
        <dbReference type="EMBL" id="BCS29674.1"/>
    </source>
</evidence>
<dbReference type="EMBL" id="AP024449">
    <property type="protein sequence ID" value="BCS29674.1"/>
    <property type="molecule type" value="Genomic_DNA"/>
</dbReference>
<organism evidence="1 2">
    <name type="scientific">Aspergillus puulaauensis</name>
    <dbReference type="NCBI Taxonomy" id="1220207"/>
    <lineage>
        <taxon>Eukaryota</taxon>
        <taxon>Fungi</taxon>
        <taxon>Dikarya</taxon>
        <taxon>Ascomycota</taxon>
        <taxon>Pezizomycotina</taxon>
        <taxon>Eurotiomycetes</taxon>
        <taxon>Eurotiomycetidae</taxon>
        <taxon>Eurotiales</taxon>
        <taxon>Aspergillaceae</taxon>
        <taxon>Aspergillus</taxon>
    </lineage>
</organism>
<dbReference type="RefSeq" id="XP_041561860.1">
    <property type="nucleotide sequence ID" value="XM_041696206.1"/>
</dbReference>
<reference evidence="1" key="2">
    <citation type="submission" date="2021-02" db="EMBL/GenBank/DDBJ databases">
        <title>Aspergillus puulaauensis MK2 genome sequence.</title>
        <authorList>
            <person name="Futagami T."/>
            <person name="Mori K."/>
            <person name="Kadooka C."/>
            <person name="Tanaka T."/>
        </authorList>
    </citation>
    <scope>NUCLEOTIDE SEQUENCE</scope>
    <source>
        <strain evidence="1">MK2</strain>
    </source>
</reference>
<dbReference type="OrthoDB" id="2579025at2759"/>
<reference evidence="1" key="1">
    <citation type="submission" date="2021-01" db="EMBL/GenBank/DDBJ databases">
        <authorList>
            <consortium name="Aspergillus puulaauensis MK2 genome sequencing consortium"/>
            <person name="Kazuki M."/>
            <person name="Futagami T."/>
        </authorList>
    </citation>
    <scope>NUCLEOTIDE SEQUENCE</scope>
    <source>
        <strain evidence="1">MK2</strain>
    </source>
</reference>